<evidence type="ECO:0000313" key="2">
    <source>
        <dbReference type="Proteomes" id="UP000500882"/>
    </source>
</evidence>
<dbReference type="Proteomes" id="UP000500882">
    <property type="component" value="Chromosome"/>
</dbReference>
<gene>
    <name evidence="1" type="ORF">BatF92_13700</name>
</gene>
<proteinExistence type="predicted"/>
<organism evidence="1 2">
    <name type="scientific">Bacteroides thetaiotaomicron</name>
    <dbReference type="NCBI Taxonomy" id="818"/>
    <lineage>
        <taxon>Bacteria</taxon>
        <taxon>Pseudomonadati</taxon>
        <taxon>Bacteroidota</taxon>
        <taxon>Bacteroidia</taxon>
        <taxon>Bacteroidales</taxon>
        <taxon>Bacteroidaceae</taxon>
        <taxon>Bacteroides</taxon>
    </lineage>
</organism>
<dbReference type="EMBL" id="AP022660">
    <property type="protein sequence ID" value="BCA49428.1"/>
    <property type="molecule type" value="Genomic_DNA"/>
</dbReference>
<accession>A0A679HKI0</accession>
<sequence>MMAKPINQPLYSAKKLSCDAPIPNVANIPANIGSPQQLITPNKASNGDITLAIIDQIVPDLPILILL</sequence>
<reference evidence="1 2" key="1">
    <citation type="submission" date="2020-02" db="EMBL/GenBank/DDBJ databases">
        <title>Whole-genome sequencing and comparative analysis of the genomes of Bacteroides thetaiotaomicron and Escherichia coli isolated from a healthy resident in Vietnam.</title>
        <authorList>
            <person name="Mohsin M."/>
            <person name="Tanaka K."/>
            <person name="Kawahara R."/>
            <person name="Kondo S."/>
            <person name="Noguchi H."/>
            <person name="Motooka D."/>
            <person name="Nakamura S."/>
            <person name="Khong D.T."/>
            <person name="Nguyen T.N."/>
            <person name="Tran H.T."/>
            <person name="Yamamoto Y."/>
        </authorList>
    </citation>
    <scope>NUCLEOTIDE SEQUENCE [LARGE SCALE GENOMIC DNA]</scope>
    <source>
        <strain evidence="1 2">F9-2</strain>
    </source>
</reference>
<evidence type="ECO:0000313" key="1">
    <source>
        <dbReference type="EMBL" id="BCA49428.1"/>
    </source>
</evidence>
<dbReference type="AlphaFoldDB" id="A0A679HKI0"/>
<protein>
    <submittedName>
        <fullName evidence="1">Uncharacterized protein</fullName>
    </submittedName>
</protein>
<name>A0A679HKI0_BACT4</name>